<comment type="caution">
    <text evidence="2">The sequence shown here is derived from an EMBL/GenBank/DDBJ whole genome shotgun (WGS) entry which is preliminary data.</text>
</comment>
<sequence>MARANEQQATAGAPSNGGAPVDLALRSNSNEAAQNRASSKSSADAESQQESASEDSDSSMSEDDSSSSDDNASDDVATVTTGKKPDFSSARVASGAPSLEDRLKAFLPQLAEANSALGKEGANKYSMEDVGDDEPHIEMSLGLGVLEETKGKEGEDSSEDEDEGGEEGGEAPEGRGKEKDVMGKLMGGRNNAAGAIEEVG</sequence>
<feature type="compositionally biased region" description="Basic and acidic residues" evidence="1">
    <location>
        <begin position="172"/>
        <end position="182"/>
    </location>
</feature>
<feature type="compositionally biased region" description="Low complexity" evidence="1">
    <location>
        <begin position="37"/>
        <end position="51"/>
    </location>
</feature>
<feature type="region of interest" description="Disordered" evidence="1">
    <location>
        <begin position="115"/>
        <end position="200"/>
    </location>
</feature>
<protein>
    <submittedName>
        <fullName evidence="2">Uncharacterized protein</fullName>
    </submittedName>
</protein>
<evidence type="ECO:0000313" key="2">
    <source>
        <dbReference type="EMBL" id="KAL1584297.1"/>
    </source>
</evidence>
<dbReference type="Proteomes" id="UP000803884">
    <property type="component" value="Unassembled WGS sequence"/>
</dbReference>
<feature type="compositionally biased region" description="Polar residues" evidence="1">
    <location>
        <begin position="26"/>
        <end position="36"/>
    </location>
</feature>
<dbReference type="GO" id="GO:0000492">
    <property type="term" value="P:box C/D snoRNP assembly"/>
    <property type="evidence" value="ECO:0007669"/>
    <property type="project" value="InterPro"/>
</dbReference>
<dbReference type="GeneID" id="96008265"/>
<keyword evidence="3" id="KW-1185">Reference proteome</keyword>
<dbReference type="Pfam" id="PF15370">
    <property type="entry name" value="NOPCHAP1"/>
    <property type="match status" value="1"/>
</dbReference>
<proteinExistence type="predicted"/>
<dbReference type="EMBL" id="JAAQHG020000027">
    <property type="protein sequence ID" value="KAL1584297.1"/>
    <property type="molecule type" value="Genomic_DNA"/>
</dbReference>
<feature type="compositionally biased region" description="Acidic residues" evidence="1">
    <location>
        <begin position="156"/>
        <end position="170"/>
    </location>
</feature>
<name>A0AB34KJP5_9PEZI</name>
<reference evidence="2 3" key="1">
    <citation type="journal article" date="2020" name="Microbiol. Resour. Announc.">
        <title>Draft Genome Sequence of a Cladosporium Species Isolated from the Mesophotic Ascidian Didemnum maculosum.</title>
        <authorList>
            <person name="Gioti A."/>
            <person name="Siaperas R."/>
            <person name="Nikolaivits E."/>
            <person name="Le Goff G."/>
            <person name="Ouazzani J."/>
            <person name="Kotoulas G."/>
            <person name="Topakas E."/>
        </authorList>
    </citation>
    <scope>NUCLEOTIDE SEQUENCE [LARGE SCALE GENOMIC DNA]</scope>
    <source>
        <strain evidence="2 3">TM138-S3</strain>
    </source>
</reference>
<feature type="region of interest" description="Disordered" evidence="1">
    <location>
        <begin position="1"/>
        <end position="96"/>
    </location>
</feature>
<dbReference type="PANTHER" id="PTHR38489:SF1">
    <property type="entry name" value="HISTONE CHAPERONE DOMAIN-CONTAINING PROTEIN"/>
    <property type="match status" value="1"/>
</dbReference>
<dbReference type="AlphaFoldDB" id="A0AB34KJP5"/>
<gene>
    <name evidence="2" type="ORF">WHR41_06822</name>
</gene>
<evidence type="ECO:0000313" key="3">
    <source>
        <dbReference type="Proteomes" id="UP000803884"/>
    </source>
</evidence>
<feature type="compositionally biased region" description="Acidic residues" evidence="1">
    <location>
        <begin position="52"/>
        <end position="73"/>
    </location>
</feature>
<dbReference type="RefSeq" id="XP_069227403.1">
    <property type="nucleotide sequence ID" value="XM_069375427.1"/>
</dbReference>
<dbReference type="InterPro" id="IPR027921">
    <property type="entry name" value="NOPCHAP1"/>
</dbReference>
<organism evidence="2 3">
    <name type="scientific">Cladosporium halotolerans</name>
    <dbReference type="NCBI Taxonomy" id="1052096"/>
    <lineage>
        <taxon>Eukaryota</taxon>
        <taxon>Fungi</taxon>
        <taxon>Dikarya</taxon>
        <taxon>Ascomycota</taxon>
        <taxon>Pezizomycotina</taxon>
        <taxon>Dothideomycetes</taxon>
        <taxon>Dothideomycetidae</taxon>
        <taxon>Cladosporiales</taxon>
        <taxon>Cladosporiaceae</taxon>
        <taxon>Cladosporium</taxon>
    </lineage>
</organism>
<evidence type="ECO:0000256" key="1">
    <source>
        <dbReference type="SAM" id="MobiDB-lite"/>
    </source>
</evidence>
<dbReference type="PANTHER" id="PTHR38489">
    <property type="entry name" value="HISTONE CHAPERONE DOMAIN-CONTAINING PROTEIN"/>
    <property type="match status" value="1"/>
</dbReference>
<accession>A0AB34KJP5</accession>
<feature type="compositionally biased region" description="Polar residues" evidence="1">
    <location>
        <begin position="1"/>
        <end position="10"/>
    </location>
</feature>